<feature type="compositionally biased region" description="Low complexity" evidence="7">
    <location>
        <begin position="789"/>
        <end position="801"/>
    </location>
</feature>
<sequence length="833" mass="91999">MSQELGSLDALQSFLEELPEKLEKSPYDYTIYSQWISLLRAIDDMESMRVAREHMYRAIAVPEDIWAEWIRDELERPGALNDSTTIKHVANLYTLAAKEYALLATWQGYISFLSDLSTSLDDKTRVAAAEAFGSADYVLPILQSAVDATEAHYKDSQAIWIQYKEYIERAIDSAASPDGVNAEASVLIDLLQEVFVERLGRPHAELEATFALYSQFITQHRNDAYEQHMVDANRTVSQTRQLCAIRDACEDDLAKSAGSWEATMSYIERLTREKATDTKEVCMLYERGLSTSRYSPAAWDEYISFLAGSVGEMQASLSVASRAVRNCPWSGNLWAQLMHLTYAESGLHAANEVYARAVSTHAVEYSMAEFSQLAAAHITIARLHHQSDPAADTHTLLQTCKDGLDAVYALDISTADSTLKLERCCTAVVADVLLDATAARKMWTRICKARRVCTEAWVLSAEFEQAHGSEANARSVYRHASQRRLDNPERLFDVWTTFEHNCGSLSDIYSAGHTINLQRRLIQRRTEREAHAALSSIVGDSVEAEPGNKRQRVSGQGYASEPEMRNVPITDPKSMNKAIASDKRVAQGGNVVFASNLPPSFGPQDVENLLGGRNSVSKVTMLETKHDATPRGQARVELSTIDALIAALDKNGLKINGHFVSIHTFKPSRQSRDASKTATIEVRGFSPETGNKKIEQVARQVGVPVRVHRSRLGDVVYVVMKLQDAQQAADALNGCSVDDRKLEACIAEADEEVPESSHAPAVTETMPAAPDMIPRKAAARRPTKKVALTSGSSSTPQTSSTEKVHQITEAKSNADFRQLLLDQKRPDEGANGA</sequence>
<reference evidence="9" key="1">
    <citation type="submission" date="2022-07" db="EMBL/GenBank/DDBJ databases">
        <title>Phylogenomic reconstructions and comparative analyses of Kickxellomycotina fungi.</title>
        <authorList>
            <person name="Reynolds N.K."/>
            <person name="Stajich J.E."/>
            <person name="Barry K."/>
            <person name="Grigoriev I.V."/>
            <person name="Crous P."/>
            <person name="Smith M.E."/>
        </authorList>
    </citation>
    <scope>NUCLEOTIDE SEQUENCE</scope>
    <source>
        <strain evidence="9">BCRC 34297</strain>
    </source>
</reference>
<dbReference type="PANTHER" id="PTHR17204:SF25">
    <property type="entry name" value="RRM DOMAIN-CONTAINING PROTEIN"/>
    <property type="match status" value="1"/>
</dbReference>
<keyword evidence="10" id="KW-1185">Reference proteome</keyword>
<evidence type="ECO:0000259" key="8">
    <source>
        <dbReference type="PROSITE" id="PS50102"/>
    </source>
</evidence>
<evidence type="ECO:0000256" key="5">
    <source>
        <dbReference type="ARBA" id="ARBA00023242"/>
    </source>
</evidence>
<feature type="compositionally biased region" description="Basic and acidic residues" evidence="7">
    <location>
        <begin position="802"/>
        <end position="814"/>
    </location>
</feature>
<keyword evidence="6" id="KW-0694">RNA-binding</keyword>
<dbReference type="GO" id="GO:0008380">
    <property type="term" value="P:RNA splicing"/>
    <property type="evidence" value="ECO:0007669"/>
    <property type="project" value="UniProtKB-KW"/>
</dbReference>
<dbReference type="EMBL" id="JANBUH010000365">
    <property type="protein sequence ID" value="KAJ2751726.1"/>
    <property type="molecule type" value="Genomic_DNA"/>
</dbReference>
<dbReference type="InterPro" id="IPR012677">
    <property type="entry name" value="Nucleotide-bd_a/b_plait_sf"/>
</dbReference>
<dbReference type="Gene3D" id="3.30.70.330">
    <property type="match status" value="1"/>
</dbReference>
<keyword evidence="5" id="KW-0539">Nucleus</keyword>
<evidence type="ECO:0000256" key="2">
    <source>
        <dbReference type="ARBA" id="ARBA00022664"/>
    </source>
</evidence>
<evidence type="ECO:0000256" key="6">
    <source>
        <dbReference type="PROSITE-ProRule" id="PRU00176"/>
    </source>
</evidence>
<evidence type="ECO:0000256" key="7">
    <source>
        <dbReference type="SAM" id="MobiDB-lite"/>
    </source>
</evidence>
<evidence type="ECO:0000313" key="10">
    <source>
        <dbReference type="Proteomes" id="UP001140011"/>
    </source>
</evidence>
<evidence type="ECO:0000256" key="4">
    <source>
        <dbReference type="ARBA" id="ARBA00023187"/>
    </source>
</evidence>
<dbReference type="Gene3D" id="1.25.40.10">
    <property type="entry name" value="Tetratricopeptide repeat domain"/>
    <property type="match status" value="2"/>
</dbReference>
<dbReference type="Pfam" id="PF00076">
    <property type="entry name" value="RRM_1"/>
    <property type="match status" value="1"/>
</dbReference>
<feature type="region of interest" description="Disordered" evidence="7">
    <location>
        <begin position="770"/>
        <end position="833"/>
    </location>
</feature>
<evidence type="ECO:0000256" key="1">
    <source>
        <dbReference type="ARBA" id="ARBA00004123"/>
    </source>
</evidence>
<dbReference type="InterPro" id="IPR000504">
    <property type="entry name" value="RRM_dom"/>
</dbReference>
<dbReference type="OrthoDB" id="360390at2759"/>
<dbReference type="GO" id="GO:0006397">
    <property type="term" value="P:mRNA processing"/>
    <property type="evidence" value="ECO:0007669"/>
    <property type="project" value="UniProtKB-KW"/>
</dbReference>
<evidence type="ECO:0000256" key="3">
    <source>
        <dbReference type="ARBA" id="ARBA00022737"/>
    </source>
</evidence>
<dbReference type="PROSITE" id="PS50102">
    <property type="entry name" value="RRM"/>
    <property type="match status" value="1"/>
</dbReference>
<protein>
    <submittedName>
        <fullName evidence="9">Splicing factor</fullName>
    </submittedName>
</protein>
<dbReference type="GO" id="GO:0003723">
    <property type="term" value="F:RNA binding"/>
    <property type="evidence" value="ECO:0007669"/>
    <property type="project" value="UniProtKB-UniRule"/>
</dbReference>
<dbReference type="InterPro" id="IPR008847">
    <property type="entry name" value="Suf"/>
</dbReference>
<proteinExistence type="predicted"/>
<comment type="caution">
    <text evidence="9">The sequence shown here is derived from an EMBL/GenBank/DDBJ whole genome shotgun (WGS) entry which is preliminary data.</text>
</comment>
<keyword evidence="2" id="KW-0507">mRNA processing</keyword>
<feature type="region of interest" description="Disordered" evidence="7">
    <location>
        <begin position="544"/>
        <end position="571"/>
    </location>
</feature>
<dbReference type="PANTHER" id="PTHR17204">
    <property type="entry name" value="PRE-MRNA PROCESSING PROTEIN PRP39-RELATED"/>
    <property type="match status" value="1"/>
</dbReference>
<dbReference type="SUPFAM" id="SSF48452">
    <property type="entry name" value="TPR-like"/>
    <property type="match status" value="1"/>
</dbReference>
<dbReference type="SUPFAM" id="SSF54928">
    <property type="entry name" value="RNA-binding domain, RBD"/>
    <property type="match status" value="1"/>
</dbReference>
<dbReference type="Proteomes" id="UP001140011">
    <property type="component" value="Unassembled WGS sequence"/>
</dbReference>
<keyword evidence="3" id="KW-0677">Repeat</keyword>
<organism evidence="9 10">
    <name type="scientific">Coemansia pectinata</name>
    <dbReference type="NCBI Taxonomy" id="1052879"/>
    <lineage>
        <taxon>Eukaryota</taxon>
        <taxon>Fungi</taxon>
        <taxon>Fungi incertae sedis</taxon>
        <taxon>Zoopagomycota</taxon>
        <taxon>Kickxellomycotina</taxon>
        <taxon>Kickxellomycetes</taxon>
        <taxon>Kickxellales</taxon>
        <taxon>Kickxellaceae</taxon>
        <taxon>Coemansia</taxon>
    </lineage>
</organism>
<dbReference type="GO" id="GO:0005634">
    <property type="term" value="C:nucleus"/>
    <property type="evidence" value="ECO:0007669"/>
    <property type="project" value="UniProtKB-SubCell"/>
</dbReference>
<dbReference type="Pfam" id="PF05843">
    <property type="entry name" value="Suf"/>
    <property type="match status" value="1"/>
</dbReference>
<dbReference type="SMART" id="SM00360">
    <property type="entry name" value="RRM"/>
    <property type="match status" value="2"/>
</dbReference>
<name>A0A9W8LAP5_9FUNG</name>
<dbReference type="InterPro" id="IPR003107">
    <property type="entry name" value="HAT"/>
</dbReference>
<accession>A0A9W8LAP5</accession>
<dbReference type="SMART" id="SM00386">
    <property type="entry name" value="HAT"/>
    <property type="match status" value="4"/>
</dbReference>
<comment type="subcellular location">
    <subcellularLocation>
        <location evidence="1">Nucleus</location>
    </subcellularLocation>
</comment>
<dbReference type="InterPro" id="IPR011990">
    <property type="entry name" value="TPR-like_helical_dom_sf"/>
</dbReference>
<feature type="compositionally biased region" description="Basic and acidic residues" evidence="7">
    <location>
        <begin position="822"/>
        <end position="833"/>
    </location>
</feature>
<evidence type="ECO:0000313" key="9">
    <source>
        <dbReference type="EMBL" id="KAJ2751726.1"/>
    </source>
</evidence>
<keyword evidence="4" id="KW-0508">mRNA splicing</keyword>
<dbReference type="AlphaFoldDB" id="A0A9W8LAP5"/>
<feature type="domain" description="RRM" evidence="8">
    <location>
        <begin position="590"/>
        <end position="667"/>
    </location>
</feature>
<dbReference type="CDD" id="cd00590">
    <property type="entry name" value="RRM_SF"/>
    <property type="match status" value="2"/>
</dbReference>
<gene>
    <name evidence="9" type="primary">PRP24</name>
    <name evidence="9" type="ORF">GGI19_004297</name>
</gene>
<dbReference type="InterPro" id="IPR035979">
    <property type="entry name" value="RBD_domain_sf"/>
</dbReference>